<sequence>MSPGVTRRGHKGESKGKGREVREGWSITYCTIAPYCEFIRRRSAFMRLRRYLRTDETAVGGTRAKTESLRSLPMIPLTLWTARRKRIHMSEEPKRVQVNSVTVSPLQPGEGGEGRRGGDLPSQLLNVTFSLSVFVEAAKTEAGSFS</sequence>
<evidence type="ECO:0000313" key="2">
    <source>
        <dbReference type="EMBL" id="CAB1444041.1"/>
    </source>
</evidence>
<name>A0A9N7YTN7_PLEPL</name>
<dbReference type="AlphaFoldDB" id="A0A9N7YTN7"/>
<dbReference type="Proteomes" id="UP001153269">
    <property type="component" value="Unassembled WGS sequence"/>
</dbReference>
<reference evidence="2" key="1">
    <citation type="submission" date="2020-03" db="EMBL/GenBank/DDBJ databases">
        <authorList>
            <person name="Weist P."/>
        </authorList>
    </citation>
    <scope>NUCLEOTIDE SEQUENCE</scope>
</reference>
<feature type="region of interest" description="Disordered" evidence="1">
    <location>
        <begin position="91"/>
        <end position="118"/>
    </location>
</feature>
<proteinExistence type="predicted"/>
<protein>
    <submittedName>
        <fullName evidence="2">Uncharacterized protein</fullName>
    </submittedName>
</protein>
<dbReference type="EMBL" id="CADEAL010003268">
    <property type="protein sequence ID" value="CAB1444041.1"/>
    <property type="molecule type" value="Genomic_DNA"/>
</dbReference>
<comment type="caution">
    <text evidence="2">The sequence shown here is derived from an EMBL/GenBank/DDBJ whole genome shotgun (WGS) entry which is preliminary data.</text>
</comment>
<evidence type="ECO:0000313" key="3">
    <source>
        <dbReference type="Proteomes" id="UP001153269"/>
    </source>
</evidence>
<keyword evidence="3" id="KW-1185">Reference proteome</keyword>
<evidence type="ECO:0000256" key="1">
    <source>
        <dbReference type="SAM" id="MobiDB-lite"/>
    </source>
</evidence>
<organism evidence="2 3">
    <name type="scientific">Pleuronectes platessa</name>
    <name type="common">European plaice</name>
    <dbReference type="NCBI Taxonomy" id="8262"/>
    <lineage>
        <taxon>Eukaryota</taxon>
        <taxon>Metazoa</taxon>
        <taxon>Chordata</taxon>
        <taxon>Craniata</taxon>
        <taxon>Vertebrata</taxon>
        <taxon>Euteleostomi</taxon>
        <taxon>Actinopterygii</taxon>
        <taxon>Neopterygii</taxon>
        <taxon>Teleostei</taxon>
        <taxon>Neoteleostei</taxon>
        <taxon>Acanthomorphata</taxon>
        <taxon>Carangaria</taxon>
        <taxon>Pleuronectiformes</taxon>
        <taxon>Pleuronectoidei</taxon>
        <taxon>Pleuronectidae</taxon>
        <taxon>Pleuronectes</taxon>
    </lineage>
</organism>
<accession>A0A9N7YTN7</accession>
<gene>
    <name evidence="2" type="ORF">PLEPLA_LOCUS31757</name>
</gene>